<organism evidence="2 3">
    <name type="scientific">Pseudomonas putida</name>
    <name type="common">Arthrobacter siderocapsulatus</name>
    <dbReference type="NCBI Taxonomy" id="303"/>
    <lineage>
        <taxon>Bacteria</taxon>
        <taxon>Pseudomonadati</taxon>
        <taxon>Pseudomonadota</taxon>
        <taxon>Gammaproteobacteria</taxon>
        <taxon>Pseudomonadales</taxon>
        <taxon>Pseudomonadaceae</taxon>
        <taxon>Pseudomonas</taxon>
    </lineage>
</organism>
<name>A0A7V8EAY1_PSEPU</name>
<dbReference type="PRINTS" id="PR00111">
    <property type="entry name" value="ABHYDROLASE"/>
</dbReference>
<dbReference type="PANTHER" id="PTHR46438:SF11">
    <property type="entry name" value="LIPASE-RELATED"/>
    <property type="match status" value="1"/>
</dbReference>
<dbReference type="EMBL" id="WOWR01000091">
    <property type="protein sequence ID" value="KAF0250762.1"/>
    <property type="molecule type" value="Genomic_DNA"/>
</dbReference>
<dbReference type="InterPro" id="IPR029058">
    <property type="entry name" value="AB_hydrolase_fold"/>
</dbReference>
<dbReference type="InterPro" id="IPR000073">
    <property type="entry name" value="AB_hydrolase_1"/>
</dbReference>
<evidence type="ECO:0000313" key="2">
    <source>
        <dbReference type="EMBL" id="KAF0250762.1"/>
    </source>
</evidence>
<keyword evidence="2" id="KW-0378">Hydrolase</keyword>
<evidence type="ECO:0000259" key="1">
    <source>
        <dbReference type="Pfam" id="PF00561"/>
    </source>
</evidence>
<dbReference type="PANTHER" id="PTHR46438">
    <property type="entry name" value="ALPHA/BETA-HYDROLASES SUPERFAMILY PROTEIN"/>
    <property type="match status" value="1"/>
</dbReference>
<feature type="domain" description="AB hydrolase-1" evidence="1">
    <location>
        <begin position="33"/>
        <end position="264"/>
    </location>
</feature>
<sequence length="277" mass="30721">MGFMSSTESPEIGSSITAGGIATNYHDQGSGFPVLLIHGSGPGVTAWANWRLVMPELAKDFRVVAPDIVGFGYTERPAGIEYGPEVWLRHLVAFMDELGLEQVDLVGNSFGGALALFLATEYPQRVRRIVLMGSVGVEFELTPGLDAVWGYEPSIENMKALLEIFAYDQQLVNDDLARMRYEASIRPGYQEAFSQMFPPPRQQGVDALTVDIGKLRELQHKALIVHGQEDQVIPVANSHALFAALRNAELHVFRKCGHWVQIEHSKRFVDLLKGFLL</sequence>
<dbReference type="GO" id="GO:0016787">
    <property type="term" value="F:hydrolase activity"/>
    <property type="evidence" value="ECO:0007669"/>
    <property type="project" value="UniProtKB-KW"/>
</dbReference>
<dbReference type="SUPFAM" id="SSF53474">
    <property type="entry name" value="alpha/beta-Hydrolases"/>
    <property type="match status" value="1"/>
</dbReference>
<dbReference type="Gene3D" id="3.40.50.1820">
    <property type="entry name" value="alpha/beta hydrolase"/>
    <property type="match status" value="1"/>
</dbReference>
<dbReference type="PRINTS" id="PR00412">
    <property type="entry name" value="EPOXHYDRLASE"/>
</dbReference>
<dbReference type="Pfam" id="PF00561">
    <property type="entry name" value="Abhydrolase_1"/>
    <property type="match status" value="1"/>
</dbReference>
<protein>
    <submittedName>
        <fullName evidence="2">Alpha/beta fold hydrolase</fullName>
    </submittedName>
</protein>
<dbReference type="Proteomes" id="UP000442695">
    <property type="component" value="Unassembled WGS sequence"/>
</dbReference>
<evidence type="ECO:0000313" key="3">
    <source>
        <dbReference type="Proteomes" id="UP000442695"/>
    </source>
</evidence>
<dbReference type="InterPro" id="IPR000639">
    <property type="entry name" value="Epox_hydrolase-like"/>
</dbReference>
<gene>
    <name evidence="2" type="ORF">GN299_32215</name>
</gene>
<accession>A0A7V8EAY1</accession>
<reference evidence="2 3" key="1">
    <citation type="submission" date="2019-12" db="EMBL/GenBank/DDBJ databases">
        <authorList>
            <person name="Woiski C."/>
        </authorList>
    </citation>
    <scope>NUCLEOTIDE SEQUENCE [LARGE SCALE GENOMIC DNA]</scope>
    <source>
        <strain evidence="2 3">BOE100</strain>
    </source>
</reference>
<dbReference type="AlphaFoldDB" id="A0A7V8EAY1"/>
<comment type="caution">
    <text evidence="2">The sequence shown here is derived from an EMBL/GenBank/DDBJ whole genome shotgun (WGS) entry which is preliminary data.</text>
</comment>
<proteinExistence type="predicted"/>